<dbReference type="AlphaFoldDB" id="C1NAE0"/>
<name>C1NAE0_MICPC</name>
<accession>C1NAE0</accession>
<dbReference type="KEGG" id="mpp:MICPUCDRAFT_54863"/>
<gene>
    <name evidence="1" type="ORF">MICPUCDRAFT_54863</name>
</gene>
<sequence length="157" mass="16832">MVKLEIKHVAAYVEKGATASVQPYAFLQEYALDQRKELLNRAVPPADVSAAETLAAFLGVGAGGATTLIAQQAKTQRQREQDMKSKKKLEESEVVRKGLAASANALTAGADNRAALGAYVEAVTNDGRNINKPPTGRYTTFIEDALNLEGLKRVAEM</sequence>
<evidence type="ECO:0000313" key="2">
    <source>
        <dbReference type="Proteomes" id="UP000001876"/>
    </source>
</evidence>
<dbReference type="EMBL" id="GG663753">
    <property type="protein sequence ID" value="EEH50927.1"/>
    <property type="molecule type" value="Genomic_DNA"/>
</dbReference>
<dbReference type="GeneID" id="9690388"/>
<evidence type="ECO:0000313" key="1">
    <source>
        <dbReference type="EMBL" id="EEH50927.1"/>
    </source>
</evidence>
<keyword evidence="2" id="KW-1185">Reference proteome</keyword>
<organism evidence="2">
    <name type="scientific">Micromonas pusilla (strain CCMP1545)</name>
    <name type="common">Picoplanktonic green alga</name>
    <dbReference type="NCBI Taxonomy" id="564608"/>
    <lineage>
        <taxon>Eukaryota</taxon>
        <taxon>Viridiplantae</taxon>
        <taxon>Chlorophyta</taxon>
        <taxon>Mamiellophyceae</taxon>
        <taxon>Mamiellales</taxon>
        <taxon>Mamiellaceae</taxon>
        <taxon>Micromonas</taxon>
    </lineage>
</organism>
<proteinExistence type="predicted"/>
<dbReference type="Proteomes" id="UP000001876">
    <property type="component" value="Unassembled WGS sequence"/>
</dbReference>
<reference evidence="1 2" key="1">
    <citation type="journal article" date="2009" name="Science">
        <title>Green evolution and dynamic adaptations revealed by genomes of the marine picoeukaryotes Micromonas.</title>
        <authorList>
            <person name="Worden A.Z."/>
            <person name="Lee J.H."/>
            <person name="Mock T."/>
            <person name="Rouze P."/>
            <person name="Simmons M.P."/>
            <person name="Aerts A.L."/>
            <person name="Allen A.E."/>
            <person name="Cuvelier M.L."/>
            <person name="Derelle E."/>
            <person name="Everett M.V."/>
            <person name="Foulon E."/>
            <person name="Grimwood J."/>
            <person name="Gundlach H."/>
            <person name="Henrissat B."/>
            <person name="Napoli C."/>
            <person name="McDonald S.M."/>
            <person name="Parker M.S."/>
            <person name="Rombauts S."/>
            <person name="Salamov A."/>
            <person name="Von Dassow P."/>
            <person name="Badger J.H."/>
            <person name="Coutinho P.M."/>
            <person name="Demir E."/>
            <person name="Dubchak I."/>
            <person name="Gentemann C."/>
            <person name="Eikrem W."/>
            <person name="Gready J.E."/>
            <person name="John U."/>
            <person name="Lanier W."/>
            <person name="Lindquist E.A."/>
            <person name="Lucas S."/>
            <person name="Mayer K.F."/>
            <person name="Moreau H."/>
            <person name="Not F."/>
            <person name="Otillar R."/>
            <person name="Panaud O."/>
            <person name="Pangilinan J."/>
            <person name="Paulsen I."/>
            <person name="Piegu B."/>
            <person name="Poliakov A."/>
            <person name="Robbens S."/>
            <person name="Schmutz J."/>
            <person name="Toulza E."/>
            <person name="Wyss T."/>
            <person name="Zelensky A."/>
            <person name="Zhou K."/>
            <person name="Armbrust E.V."/>
            <person name="Bhattacharya D."/>
            <person name="Goodenough U.W."/>
            <person name="Van de Peer Y."/>
            <person name="Grigoriev I.V."/>
        </authorList>
    </citation>
    <scope>NUCLEOTIDE SEQUENCE [LARGE SCALE GENOMIC DNA]</scope>
    <source>
        <strain evidence="1 2">CCMP1545</strain>
    </source>
</reference>
<protein>
    <submittedName>
        <fullName evidence="1">Predicted protein</fullName>
    </submittedName>
</protein>
<dbReference type="RefSeq" id="XP_003064947.1">
    <property type="nucleotide sequence ID" value="XM_003064901.1"/>
</dbReference>